<feature type="chain" id="PRO_5039588825" evidence="2">
    <location>
        <begin position="19"/>
        <end position="446"/>
    </location>
</feature>
<dbReference type="SUPFAM" id="SSF109998">
    <property type="entry name" value="Triger factor/SurA peptide-binding domain-like"/>
    <property type="match status" value="1"/>
</dbReference>
<keyword evidence="1 4" id="KW-0413">Isomerase</keyword>
<proteinExistence type="predicted"/>
<accession>A0A9D1M6J2</accession>
<protein>
    <submittedName>
        <fullName evidence="4">Peptidylprolyl isomerase</fullName>
    </submittedName>
</protein>
<dbReference type="InterPro" id="IPR050245">
    <property type="entry name" value="PrsA_foldase"/>
</dbReference>
<comment type="caution">
    <text evidence="4">The sequence shown here is derived from an EMBL/GenBank/DDBJ whole genome shotgun (WGS) entry which is preliminary data.</text>
</comment>
<dbReference type="Proteomes" id="UP000824112">
    <property type="component" value="Unassembled WGS sequence"/>
</dbReference>
<evidence type="ECO:0000313" key="5">
    <source>
        <dbReference type="Proteomes" id="UP000824112"/>
    </source>
</evidence>
<evidence type="ECO:0000256" key="1">
    <source>
        <dbReference type="PROSITE-ProRule" id="PRU00278"/>
    </source>
</evidence>
<dbReference type="InterPro" id="IPR046357">
    <property type="entry name" value="PPIase_dom_sf"/>
</dbReference>
<dbReference type="Gene3D" id="3.10.50.40">
    <property type="match status" value="1"/>
</dbReference>
<keyword evidence="1" id="KW-0697">Rotamase</keyword>
<evidence type="ECO:0000259" key="3">
    <source>
        <dbReference type="PROSITE" id="PS50198"/>
    </source>
</evidence>
<dbReference type="PANTHER" id="PTHR47245">
    <property type="entry name" value="PEPTIDYLPROLYL ISOMERASE"/>
    <property type="match status" value="1"/>
</dbReference>
<dbReference type="SUPFAM" id="SSF54534">
    <property type="entry name" value="FKBP-like"/>
    <property type="match status" value="1"/>
</dbReference>
<organism evidence="4 5">
    <name type="scientific">Candidatus Gallibacteroides avistercoris</name>
    <dbReference type="NCBI Taxonomy" id="2840833"/>
    <lineage>
        <taxon>Bacteria</taxon>
        <taxon>Pseudomonadati</taxon>
        <taxon>Bacteroidota</taxon>
        <taxon>Bacteroidia</taxon>
        <taxon>Bacteroidales</taxon>
        <taxon>Bacteroidaceae</taxon>
        <taxon>Bacteroidaceae incertae sedis</taxon>
        <taxon>Candidatus Gallibacteroides</taxon>
    </lineage>
</organism>
<evidence type="ECO:0000313" key="4">
    <source>
        <dbReference type="EMBL" id="HIU54554.1"/>
    </source>
</evidence>
<feature type="signal peptide" evidence="2">
    <location>
        <begin position="1"/>
        <end position="18"/>
    </location>
</feature>
<dbReference type="Pfam" id="PF00639">
    <property type="entry name" value="Rotamase"/>
    <property type="match status" value="1"/>
</dbReference>
<dbReference type="PROSITE" id="PS50198">
    <property type="entry name" value="PPIC_PPIASE_2"/>
    <property type="match status" value="1"/>
</dbReference>
<reference evidence="4" key="1">
    <citation type="submission" date="2020-10" db="EMBL/GenBank/DDBJ databases">
        <authorList>
            <person name="Gilroy R."/>
        </authorList>
    </citation>
    <scope>NUCLEOTIDE SEQUENCE</scope>
    <source>
        <strain evidence="4">CHK158-818</strain>
    </source>
</reference>
<dbReference type="InterPro" id="IPR027304">
    <property type="entry name" value="Trigger_fact/SurA_dom_sf"/>
</dbReference>
<sequence>MKIVFLSVLIVLSVSVFASDMTRTVVKINGQPFSVQEIAASYSRAKAMQAEILFPEFLDRFILQQLYIADAKARGRDTTNSFKQACLHYQERIMRKRQTSQNTETEKRFETYLQEQPPKLKVAHILCAVVPQASEQEKALARKRAYRLYARIEGGESFEQLAIEASDDSFSAPNGGLLPAFSRGEFEETFETAAFALEQDGSVSLPVLTPYGWHIIKRIGTVPLDDTLHLRNKFDRMRKRFGPEMEILFPKLTREDSVEIAQLTEEFGRNILIVESQRKYLLPIDAEQLEAYFKENKKKYRLKQPLFKGYVVECTDKKMAKRVKKQLKKGVPIPDIMALSDDWNNDENAVLRIEKGVYLPGQNQTVDKRAFKRKDLVADSVYRNSFVYGKVLKTRPDHYLDVKENVMADWEKWQNTEIKKLLAQKYPVEIDEDVLKTVNFDRLIVF</sequence>
<dbReference type="AlphaFoldDB" id="A0A9D1M6J2"/>
<dbReference type="EMBL" id="DVNA01000043">
    <property type="protein sequence ID" value="HIU54554.1"/>
    <property type="molecule type" value="Genomic_DNA"/>
</dbReference>
<name>A0A9D1M6J2_9BACT</name>
<dbReference type="GO" id="GO:0003755">
    <property type="term" value="F:peptidyl-prolyl cis-trans isomerase activity"/>
    <property type="evidence" value="ECO:0007669"/>
    <property type="project" value="UniProtKB-KW"/>
</dbReference>
<keyword evidence="2" id="KW-0732">Signal</keyword>
<dbReference type="InterPro" id="IPR000297">
    <property type="entry name" value="PPIase_PpiC"/>
</dbReference>
<dbReference type="PANTHER" id="PTHR47245:SF2">
    <property type="entry name" value="PEPTIDYL-PROLYL CIS-TRANS ISOMERASE HP_0175-RELATED"/>
    <property type="match status" value="1"/>
</dbReference>
<reference evidence="4" key="2">
    <citation type="journal article" date="2021" name="PeerJ">
        <title>Extensive microbial diversity within the chicken gut microbiome revealed by metagenomics and culture.</title>
        <authorList>
            <person name="Gilroy R."/>
            <person name="Ravi A."/>
            <person name="Getino M."/>
            <person name="Pursley I."/>
            <person name="Horton D.L."/>
            <person name="Alikhan N.F."/>
            <person name="Baker D."/>
            <person name="Gharbi K."/>
            <person name="Hall N."/>
            <person name="Watson M."/>
            <person name="Adriaenssens E.M."/>
            <person name="Foster-Nyarko E."/>
            <person name="Jarju S."/>
            <person name="Secka A."/>
            <person name="Antonio M."/>
            <person name="Oren A."/>
            <person name="Chaudhuri R.R."/>
            <person name="La Ragione R."/>
            <person name="Hildebrand F."/>
            <person name="Pallen M.J."/>
        </authorList>
    </citation>
    <scope>NUCLEOTIDE SEQUENCE</scope>
    <source>
        <strain evidence="4">CHK158-818</strain>
    </source>
</reference>
<evidence type="ECO:0000256" key="2">
    <source>
        <dbReference type="SAM" id="SignalP"/>
    </source>
</evidence>
<feature type="domain" description="PpiC" evidence="3">
    <location>
        <begin position="117"/>
        <end position="220"/>
    </location>
</feature>
<gene>
    <name evidence="4" type="ORF">IAB03_01950</name>
</gene>